<gene>
    <name evidence="1" type="ORF">D4764_13G0011900</name>
</gene>
<dbReference type="AlphaFoldDB" id="A0A5C6PD11"/>
<organism evidence="1 2">
    <name type="scientific">Takifugu flavidus</name>
    <name type="common">sansaifugu</name>
    <dbReference type="NCBI Taxonomy" id="433684"/>
    <lineage>
        <taxon>Eukaryota</taxon>
        <taxon>Metazoa</taxon>
        <taxon>Chordata</taxon>
        <taxon>Craniata</taxon>
        <taxon>Vertebrata</taxon>
        <taxon>Euteleostomi</taxon>
        <taxon>Actinopterygii</taxon>
        <taxon>Neopterygii</taxon>
        <taxon>Teleostei</taxon>
        <taxon>Neoteleostei</taxon>
        <taxon>Acanthomorphata</taxon>
        <taxon>Eupercaria</taxon>
        <taxon>Tetraodontiformes</taxon>
        <taxon>Tetradontoidea</taxon>
        <taxon>Tetraodontidae</taxon>
        <taxon>Takifugu</taxon>
    </lineage>
</organism>
<sequence>MNYVITYCEWHLLRLLSLCICPSIHPSIHPSIPPSVYPSIHLSIHPSNPSNFLTNRPQHVRPVHGSNSMIKFADDTTVIGLISNNDETAYRAEVERLTTWCADNNLLLNTSKTK</sequence>
<reference evidence="1 2" key="1">
    <citation type="submission" date="2019-04" db="EMBL/GenBank/DDBJ databases">
        <title>Chromosome genome assembly for Takifugu flavidus.</title>
        <authorList>
            <person name="Xiao S."/>
        </authorList>
    </citation>
    <scope>NUCLEOTIDE SEQUENCE [LARGE SCALE GENOMIC DNA]</scope>
    <source>
        <strain evidence="1">HTHZ2018</strain>
        <tissue evidence="1">Muscle</tissue>
    </source>
</reference>
<proteinExistence type="predicted"/>
<evidence type="ECO:0008006" key="3">
    <source>
        <dbReference type="Google" id="ProtNLM"/>
    </source>
</evidence>
<evidence type="ECO:0000313" key="1">
    <source>
        <dbReference type="EMBL" id="TWW76528.1"/>
    </source>
</evidence>
<comment type="caution">
    <text evidence="1">The sequence shown here is derived from an EMBL/GenBank/DDBJ whole genome shotgun (WGS) entry which is preliminary data.</text>
</comment>
<protein>
    <recommendedName>
        <fullName evidence="3">Reverse transcriptase domain-containing protein</fullName>
    </recommendedName>
</protein>
<dbReference type="EMBL" id="RHFK02000005">
    <property type="protein sequence ID" value="TWW76528.1"/>
    <property type="molecule type" value="Genomic_DNA"/>
</dbReference>
<accession>A0A5C6PD11</accession>
<evidence type="ECO:0000313" key="2">
    <source>
        <dbReference type="Proteomes" id="UP000324091"/>
    </source>
</evidence>
<dbReference type="Proteomes" id="UP000324091">
    <property type="component" value="Chromosome 13"/>
</dbReference>
<name>A0A5C6PD11_9TELE</name>
<keyword evidence="2" id="KW-1185">Reference proteome</keyword>